<feature type="transmembrane region" description="Helical" evidence="6">
    <location>
        <begin position="386"/>
        <end position="405"/>
    </location>
</feature>
<dbReference type="PANTHER" id="PTHR23502">
    <property type="entry name" value="MAJOR FACILITATOR SUPERFAMILY"/>
    <property type="match status" value="1"/>
</dbReference>
<dbReference type="EMBL" id="MIKG01000011">
    <property type="protein sequence ID" value="RAO70017.1"/>
    <property type="molecule type" value="Genomic_DNA"/>
</dbReference>
<dbReference type="OrthoDB" id="9986881at2759"/>
<dbReference type="STRING" id="1196081.A0A364L2I7"/>
<feature type="domain" description="Major facilitator superfamily (MFS) profile" evidence="7">
    <location>
        <begin position="75"/>
        <end position="503"/>
    </location>
</feature>
<evidence type="ECO:0000256" key="3">
    <source>
        <dbReference type="ARBA" id="ARBA00022989"/>
    </source>
</evidence>
<evidence type="ECO:0000256" key="2">
    <source>
        <dbReference type="ARBA" id="ARBA00022692"/>
    </source>
</evidence>
<protein>
    <recommendedName>
        <fullName evidence="7">Major facilitator superfamily (MFS) profile domain-containing protein</fullName>
    </recommendedName>
</protein>
<evidence type="ECO:0000256" key="4">
    <source>
        <dbReference type="ARBA" id="ARBA00023136"/>
    </source>
</evidence>
<dbReference type="InterPro" id="IPR036259">
    <property type="entry name" value="MFS_trans_sf"/>
</dbReference>
<evidence type="ECO:0000256" key="6">
    <source>
        <dbReference type="SAM" id="Phobius"/>
    </source>
</evidence>
<dbReference type="InterPro" id="IPR020846">
    <property type="entry name" value="MFS_dom"/>
</dbReference>
<keyword evidence="4 6" id="KW-0472">Membrane</keyword>
<feature type="transmembrane region" description="Helical" evidence="6">
    <location>
        <begin position="199"/>
        <end position="217"/>
    </location>
</feature>
<feature type="compositionally biased region" description="Basic and acidic residues" evidence="5">
    <location>
        <begin position="32"/>
        <end position="44"/>
    </location>
</feature>
<feature type="transmembrane region" description="Helical" evidence="6">
    <location>
        <begin position="411"/>
        <end position="431"/>
    </location>
</feature>
<dbReference type="SUPFAM" id="SSF103473">
    <property type="entry name" value="MFS general substrate transporter"/>
    <property type="match status" value="1"/>
</dbReference>
<feature type="transmembrane region" description="Helical" evidence="6">
    <location>
        <begin position="237"/>
        <end position="261"/>
    </location>
</feature>
<keyword evidence="9" id="KW-1185">Reference proteome</keyword>
<dbReference type="GO" id="GO:0005886">
    <property type="term" value="C:plasma membrane"/>
    <property type="evidence" value="ECO:0007669"/>
    <property type="project" value="TreeGrafter"/>
</dbReference>
<dbReference type="CDD" id="cd17323">
    <property type="entry name" value="MFS_Tpo1_MDR_like"/>
    <property type="match status" value="1"/>
</dbReference>
<dbReference type="RefSeq" id="XP_040734533.1">
    <property type="nucleotide sequence ID" value="XM_040878570.1"/>
</dbReference>
<name>A0A364L2I7_TALAM</name>
<sequence>MAEKETPNPENTPHLDTMVTMPSSNVHNQPTQKDELTPHDHERAAAEEKEAWIVKFEEVDTENPKNFKTWYKIFLTFQMSMLAFAGSLGSSIVSPGQSDIGDDFHVSDEVASLTLSLFVLGWAFGPMFWAPISETYGRKMAMLPAVFVYGLFSIGSATSRNITSLLVTRFIAGIFASAPISNVPAALGDIFAPRTRGTAMTFVSLCIVGGPTMGPIIGSALEVNPHLRWRWTEYLEAIFIFTIFALALLTLPETYAPVILVRKAKRLRKEKQDERYWHPHEKERIDIKNVLSKHISRPIRMFFTEPILMFIALYASFVYGIVYFTLEAFPIVFHEQRGYPLVVSTLPFLGVLVGVLSALLVNLGNQPRYARALERNNGNPVPEARLPPLFIGGVCLVVGLFWFGWTAAPRFSWVLPVAAGAFIGAGFNIIFQQCLNFLVDTYGPFAASAVSANTMLRSLVACGLPLAVRPMFNNLGVGPGCSLLGGIAVLALPVPWLLTRYAAVLRTKGSKA</sequence>
<keyword evidence="2 6" id="KW-0812">Transmembrane</keyword>
<dbReference type="Proteomes" id="UP000249363">
    <property type="component" value="Unassembled WGS sequence"/>
</dbReference>
<feature type="transmembrane region" description="Helical" evidence="6">
    <location>
        <begin position="170"/>
        <end position="192"/>
    </location>
</feature>
<feature type="transmembrane region" description="Helical" evidence="6">
    <location>
        <begin position="443"/>
        <end position="468"/>
    </location>
</feature>
<evidence type="ECO:0000313" key="8">
    <source>
        <dbReference type="EMBL" id="RAO70017.1"/>
    </source>
</evidence>
<feature type="region of interest" description="Disordered" evidence="5">
    <location>
        <begin position="1"/>
        <end position="44"/>
    </location>
</feature>
<feature type="transmembrane region" description="Helical" evidence="6">
    <location>
        <begin position="70"/>
        <end position="90"/>
    </location>
</feature>
<reference evidence="8 9" key="1">
    <citation type="journal article" date="2017" name="Biotechnol. Biofuels">
        <title>Differential beta-glucosidase expression as a function of carbon source availability in Talaromyces amestolkiae: a genomic and proteomic approach.</title>
        <authorList>
            <person name="de Eugenio L.I."/>
            <person name="Mendez-Liter J.A."/>
            <person name="Nieto-Dominguez M."/>
            <person name="Alonso L."/>
            <person name="Gil-Munoz J."/>
            <person name="Barriuso J."/>
            <person name="Prieto A."/>
            <person name="Martinez M.J."/>
        </authorList>
    </citation>
    <scope>NUCLEOTIDE SEQUENCE [LARGE SCALE GENOMIC DNA]</scope>
    <source>
        <strain evidence="8 9">CIB</strain>
    </source>
</reference>
<feature type="transmembrane region" description="Helical" evidence="6">
    <location>
        <begin position="110"/>
        <end position="129"/>
    </location>
</feature>
<comment type="subcellular location">
    <subcellularLocation>
        <location evidence="1">Membrane</location>
        <topology evidence="1">Multi-pass membrane protein</topology>
    </subcellularLocation>
</comment>
<comment type="caution">
    <text evidence="8">The sequence shown here is derived from an EMBL/GenBank/DDBJ whole genome shotgun (WGS) entry which is preliminary data.</text>
</comment>
<evidence type="ECO:0000259" key="7">
    <source>
        <dbReference type="PROSITE" id="PS50850"/>
    </source>
</evidence>
<organism evidence="8 9">
    <name type="scientific">Talaromyces amestolkiae</name>
    <dbReference type="NCBI Taxonomy" id="1196081"/>
    <lineage>
        <taxon>Eukaryota</taxon>
        <taxon>Fungi</taxon>
        <taxon>Dikarya</taxon>
        <taxon>Ascomycota</taxon>
        <taxon>Pezizomycotina</taxon>
        <taxon>Eurotiomycetes</taxon>
        <taxon>Eurotiomycetidae</taxon>
        <taxon>Eurotiales</taxon>
        <taxon>Trichocomaceae</taxon>
        <taxon>Talaromyces</taxon>
        <taxon>Talaromyces sect. Talaromyces</taxon>
    </lineage>
</organism>
<dbReference type="GO" id="GO:0022857">
    <property type="term" value="F:transmembrane transporter activity"/>
    <property type="evidence" value="ECO:0007669"/>
    <property type="project" value="InterPro"/>
</dbReference>
<dbReference type="PROSITE" id="PS50850">
    <property type="entry name" value="MFS"/>
    <property type="match status" value="1"/>
</dbReference>
<evidence type="ECO:0000313" key="9">
    <source>
        <dbReference type="Proteomes" id="UP000249363"/>
    </source>
</evidence>
<dbReference type="Pfam" id="PF07690">
    <property type="entry name" value="MFS_1"/>
    <property type="match status" value="1"/>
</dbReference>
<dbReference type="FunFam" id="1.20.1250.20:FF:000011">
    <property type="entry name" value="MFS multidrug transporter, putative"/>
    <property type="match status" value="1"/>
</dbReference>
<feature type="compositionally biased region" description="Polar residues" evidence="5">
    <location>
        <begin position="20"/>
        <end position="31"/>
    </location>
</feature>
<feature type="transmembrane region" description="Helical" evidence="6">
    <location>
        <begin position="474"/>
        <end position="498"/>
    </location>
</feature>
<proteinExistence type="predicted"/>
<dbReference type="Gene3D" id="1.20.1250.20">
    <property type="entry name" value="MFS general substrate transporter like domains"/>
    <property type="match status" value="1"/>
</dbReference>
<dbReference type="InterPro" id="IPR011701">
    <property type="entry name" value="MFS"/>
</dbReference>
<feature type="transmembrane region" description="Helical" evidence="6">
    <location>
        <begin position="141"/>
        <end position="158"/>
    </location>
</feature>
<dbReference type="AlphaFoldDB" id="A0A364L2I7"/>
<evidence type="ECO:0000256" key="5">
    <source>
        <dbReference type="SAM" id="MobiDB-lite"/>
    </source>
</evidence>
<accession>A0A364L2I7</accession>
<dbReference type="GeneID" id="63795245"/>
<feature type="transmembrane region" description="Helical" evidence="6">
    <location>
        <begin position="307"/>
        <end position="326"/>
    </location>
</feature>
<gene>
    <name evidence="8" type="ORF">BHQ10_006029</name>
</gene>
<evidence type="ECO:0000256" key="1">
    <source>
        <dbReference type="ARBA" id="ARBA00004141"/>
    </source>
</evidence>
<keyword evidence="3 6" id="KW-1133">Transmembrane helix</keyword>
<feature type="transmembrane region" description="Helical" evidence="6">
    <location>
        <begin position="346"/>
        <end position="365"/>
    </location>
</feature>
<dbReference type="PANTHER" id="PTHR23502:SF49">
    <property type="entry name" value="MAJOR FACILITATOR SUPERFAMILY (MFS) PROFILE DOMAIN-CONTAINING PROTEIN"/>
    <property type="match status" value="1"/>
</dbReference>